<dbReference type="InterPro" id="IPR013785">
    <property type="entry name" value="Aldolase_TIM"/>
</dbReference>
<dbReference type="PANTHER" id="PTHR43699">
    <property type="entry name" value="3-DEHYDROQUINATE DEHYDRATASE"/>
    <property type="match status" value="1"/>
</dbReference>
<dbReference type="AlphaFoldDB" id="A0A6N9H874"/>
<feature type="region of interest" description="Disordered" evidence="5">
    <location>
        <begin position="63"/>
        <end position="96"/>
    </location>
</feature>
<dbReference type="HAMAP" id="MF_00214">
    <property type="entry name" value="AroD"/>
    <property type="match status" value="1"/>
</dbReference>
<feature type="active site" description="Proton donor/acceptor" evidence="4">
    <location>
        <position position="181"/>
    </location>
</feature>
<evidence type="ECO:0000256" key="2">
    <source>
        <dbReference type="ARBA" id="ARBA00023239"/>
    </source>
</evidence>
<comment type="function">
    <text evidence="4">Involved in the third step of the chorismate pathway, which leads to the biosynthesis of aromatic amino acids. Catalyzes the cis-dehydration of 3-dehydroquinate (DHQ) and introduces the first double bond of the aromatic ring to yield 3-dehydroshikimate.</text>
</comment>
<dbReference type="EMBL" id="WWEQ01000043">
    <property type="protein sequence ID" value="MYM20258.1"/>
    <property type="molecule type" value="Genomic_DNA"/>
</dbReference>
<name>A0A6N9H874_9MICO</name>
<dbReference type="InterPro" id="IPR050146">
    <property type="entry name" value="Type-I_3-dehydroquinase"/>
</dbReference>
<dbReference type="SUPFAM" id="SSF51569">
    <property type="entry name" value="Aldolase"/>
    <property type="match status" value="1"/>
</dbReference>
<evidence type="ECO:0000256" key="3">
    <source>
        <dbReference type="ARBA" id="ARBA00023270"/>
    </source>
</evidence>
<feature type="compositionally biased region" description="Basic and acidic residues" evidence="5">
    <location>
        <begin position="83"/>
        <end position="95"/>
    </location>
</feature>
<gene>
    <name evidence="4" type="primary">aroD</name>
    <name evidence="6" type="ORF">GSY69_09845</name>
</gene>
<comment type="catalytic activity">
    <reaction evidence="1 4">
        <text>3-dehydroquinate = 3-dehydroshikimate + H2O</text>
        <dbReference type="Rhea" id="RHEA:21096"/>
        <dbReference type="ChEBI" id="CHEBI:15377"/>
        <dbReference type="ChEBI" id="CHEBI:16630"/>
        <dbReference type="ChEBI" id="CHEBI:32364"/>
        <dbReference type="EC" id="4.2.1.10"/>
    </reaction>
</comment>
<reference evidence="6 7" key="1">
    <citation type="submission" date="2020-01" db="EMBL/GenBank/DDBJ databases">
        <authorList>
            <person name="Deng T."/>
        </authorList>
    </citation>
    <scope>NUCLEOTIDE SEQUENCE [LARGE SCALE GENOMIC DNA]</scope>
    <source>
        <strain evidence="6 7">5221</strain>
    </source>
</reference>
<feature type="binding site" evidence="4">
    <location>
        <position position="123"/>
    </location>
    <ligand>
        <name>3-dehydroquinate</name>
        <dbReference type="ChEBI" id="CHEBI:32364"/>
    </ligand>
</feature>
<dbReference type="Pfam" id="PF01487">
    <property type="entry name" value="DHquinase_I"/>
    <property type="match status" value="1"/>
</dbReference>
<evidence type="ECO:0000256" key="1">
    <source>
        <dbReference type="ARBA" id="ARBA00001864"/>
    </source>
</evidence>
<keyword evidence="4" id="KW-0028">Amino-acid biosynthesis</keyword>
<sequence>MRPLPFAGRSGRPAIIAPLQPRSIDELAALLPGLEAAAGADALEWRLDALAALRLGGAAGGPEHRAVEQRAPQVHTVEAPTSEPHEPRAGDEEASRSAALEAASAGLALLRERCGLPVMLTVRTHSEGGMAQLDDAAYALLVEGLVALGPDAVDIEFRRADAARLLARAREAGVGGVASFHDFARTPPAERLVELCAAMEGAGADVAKFAVMPRSRSDVLAVLAALDRARTRVGVPVIGISMSELGRATRLIGGDFGSAATFAALVGASAPGQLSAAQVGAVLDILGETEPPAAPPTN</sequence>
<dbReference type="EC" id="4.2.1.10" evidence="4"/>
<feature type="binding site" evidence="4">
    <location>
        <position position="269"/>
    </location>
    <ligand>
        <name>3-dehydroquinate</name>
        <dbReference type="ChEBI" id="CHEBI:32364"/>
    </ligand>
</feature>
<dbReference type="GO" id="GO:0003855">
    <property type="term" value="F:3-dehydroquinate dehydratase activity"/>
    <property type="evidence" value="ECO:0007669"/>
    <property type="project" value="UniProtKB-UniRule"/>
</dbReference>
<dbReference type="UniPathway" id="UPA00053">
    <property type="reaction ID" value="UER00086"/>
</dbReference>
<dbReference type="Proteomes" id="UP000469215">
    <property type="component" value="Unassembled WGS sequence"/>
</dbReference>
<dbReference type="CDD" id="cd00502">
    <property type="entry name" value="DHQase_I"/>
    <property type="match status" value="1"/>
</dbReference>
<accession>A0A6N9H874</accession>
<evidence type="ECO:0000313" key="6">
    <source>
        <dbReference type="EMBL" id="MYM20258.1"/>
    </source>
</evidence>
<evidence type="ECO:0000313" key="7">
    <source>
        <dbReference type="Proteomes" id="UP000469215"/>
    </source>
</evidence>
<keyword evidence="2 4" id="KW-0456">Lyase</keyword>
<feature type="active site" description="Schiff-base intermediate with substrate" evidence="4">
    <location>
        <position position="208"/>
    </location>
</feature>
<comment type="pathway">
    <text evidence="4">Metabolic intermediate biosynthesis; chorismate biosynthesis; chorismate from D-erythrose 4-phosphate and phosphoenolpyruvate: step 3/7.</text>
</comment>
<dbReference type="Gene3D" id="3.20.20.70">
    <property type="entry name" value="Aldolase class I"/>
    <property type="match status" value="1"/>
</dbReference>
<dbReference type="RefSeq" id="WP_160953680.1">
    <property type="nucleotide sequence ID" value="NZ_WWEQ01000043.1"/>
</dbReference>
<dbReference type="PANTHER" id="PTHR43699:SF1">
    <property type="entry name" value="3-DEHYDROQUINATE DEHYDRATASE"/>
    <property type="match status" value="1"/>
</dbReference>
<dbReference type="GO" id="GO:0046279">
    <property type="term" value="P:3,4-dihydroxybenzoate biosynthetic process"/>
    <property type="evidence" value="ECO:0007669"/>
    <property type="project" value="TreeGrafter"/>
</dbReference>
<proteinExistence type="inferred from homology"/>
<evidence type="ECO:0000256" key="5">
    <source>
        <dbReference type="SAM" id="MobiDB-lite"/>
    </source>
</evidence>
<evidence type="ECO:0000256" key="4">
    <source>
        <dbReference type="HAMAP-Rule" id="MF_00214"/>
    </source>
</evidence>
<protein>
    <recommendedName>
        <fullName evidence="4">3-dehydroquinate dehydratase</fullName>
        <shortName evidence="4">3-dehydroquinase</shortName>
        <ecNumber evidence="4">4.2.1.10</ecNumber>
    </recommendedName>
    <alternativeName>
        <fullName evidence="4">Type I DHQase</fullName>
    </alternativeName>
    <alternativeName>
        <fullName evidence="4">Type I dehydroquinase</fullName>
        <shortName evidence="4">DHQ1</shortName>
    </alternativeName>
</protein>
<comment type="subunit">
    <text evidence="4">Homodimer.</text>
</comment>
<feature type="binding site" evidence="4">
    <location>
        <position position="273"/>
    </location>
    <ligand>
        <name>3-dehydroquinate</name>
        <dbReference type="ChEBI" id="CHEBI:32364"/>
    </ligand>
</feature>
<dbReference type="GO" id="GO:0009423">
    <property type="term" value="P:chorismate biosynthetic process"/>
    <property type="evidence" value="ECO:0007669"/>
    <property type="project" value="UniProtKB-UniRule"/>
</dbReference>
<keyword evidence="3 4" id="KW-0704">Schiff base</keyword>
<keyword evidence="7" id="KW-1185">Reference proteome</keyword>
<comment type="caution">
    <text evidence="4">Lacks conserved residue(s) required for the propagation of feature annotation.</text>
</comment>
<comment type="caution">
    <text evidence="6">The sequence shown here is derived from an EMBL/GenBank/DDBJ whole genome shotgun (WGS) entry which is preliminary data.</text>
</comment>
<dbReference type="GO" id="GO:0008652">
    <property type="term" value="P:amino acid biosynthetic process"/>
    <property type="evidence" value="ECO:0007669"/>
    <property type="project" value="UniProtKB-KW"/>
</dbReference>
<organism evidence="6 7">
    <name type="scientific">Brevibacterium rongguiense</name>
    <dbReference type="NCBI Taxonomy" id="2695267"/>
    <lineage>
        <taxon>Bacteria</taxon>
        <taxon>Bacillati</taxon>
        <taxon>Actinomycetota</taxon>
        <taxon>Actinomycetes</taxon>
        <taxon>Micrococcales</taxon>
        <taxon>Brevibacteriaceae</taxon>
        <taxon>Brevibacterium</taxon>
    </lineage>
</organism>
<comment type="similarity">
    <text evidence="4">Belongs to the type-I 3-dehydroquinase family.</text>
</comment>
<feature type="binding site" evidence="4">
    <location>
        <position position="250"/>
    </location>
    <ligand>
        <name>3-dehydroquinate</name>
        <dbReference type="ChEBI" id="CHEBI:32364"/>
    </ligand>
</feature>
<keyword evidence="4" id="KW-0057">Aromatic amino acid biosynthesis</keyword>
<dbReference type="GO" id="GO:0009073">
    <property type="term" value="P:aromatic amino acid family biosynthetic process"/>
    <property type="evidence" value="ECO:0007669"/>
    <property type="project" value="UniProtKB-KW"/>
</dbReference>
<dbReference type="InterPro" id="IPR001381">
    <property type="entry name" value="DHquinase_I"/>
</dbReference>
<feature type="binding site" evidence="4">
    <location>
        <begin position="44"/>
        <end position="46"/>
    </location>
    <ligand>
        <name>3-dehydroquinate</name>
        <dbReference type="ChEBI" id="CHEBI:32364"/>
    </ligand>
</feature>